<dbReference type="CDD" id="cd04301">
    <property type="entry name" value="NAT_SF"/>
    <property type="match status" value="1"/>
</dbReference>
<keyword evidence="1" id="KW-0808">Transferase</keyword>
<dbReference type="PANTHER" id="PTHR13947">
    <property type="entry name" value="GNAT FAMILY N-ACETYLTRANSFERASE"/>
    <property type="match status" value="1"/>
</dbReference>
<evidence type="ECO:0000313" key="4">
    <source>
        <dbReference type="Proteomes" id="UP001652582"/>
    </source>
</evidence>
<gene>
    <name evidence="5 6" type="primary">LOC112050150</name>
</gene>
<evidence type="ECO:0000256" key="2">
    <source>
        <dbReference type="SAM" id="Phobius"/>
    </source>
</evidence>
<accession>A0ABM3M2J4</accession>
<dbReference type="Proteomes" id="UP001652582">
    <property type="component" value="Chromosome 24"/>
</dbReference>
<name>A0ABM3M2J4_BICAN</name>
<dbReference type="SUPFAM" id="SSF55729">
    <property type="entry name" value="Acyl-CoA N-acyltransferases (Nat)"/>
    <property type="match status" value="1"/>
</dbReference>
<keyword evidence="2" id="KW-0472">Membrane</keyword>
<keyword evidence="4" id="KW-1185">Reference proteome</keyword>
<keyword evidence="2" id="KW-1133">Transmembrane helix</keyword>
<dbReference type="InterPro" id="IPR050769">
    <property type="entry name" value="NAT_camello-type"/>
</dbReference>
<dbReference type="Gene3D" id="3.40.630.30">
    <property type="match status" value="1"/>
</dbReference>
<dbReference type="PANTHER" id="PTHR13947:SF37">
    <property type="entry name" value="LD18367P"/>
    <property type="match status" value="1"/>
</dbReference>
<proteinExistence type="predicted"/>
<evidence type="ECO:0000256" key="1">
    <source>
        <dbReference type="ARBA" id="ARBA00022679"/>
    </source>
</evidence>
<reference evidence="5 6" key="1">
    <citation type="submission" date="2025-05" db="UniProtKB">
        <authorList>
            <consortium name="RefSeq"/>
        </authorList>
    </citation>
    <scope>IDENTIFICATION</scope>
</reference>
<evidence type="ECO:0000259" key="3">
    <source>
        <dbReference type="PROSITE" id="PS51186"/>
    </source>
</evidence>
<feature type="transmembrane region" description="Helical" evidence="2">
    <location>
        <begin position="51"/>
        <end position="80"/>
    </location>
</feature>
<dbReference type="Pfam" id="PF00583">
    <property type="entry name" value="Acetyltransf_1"/>
    <property type="match status" value="1"/>
</dbReference>
<dbReference type="InterPro" id="IPR000182">
    <property type="entry name" value="GNAT_dom"/>
</dbReference>
<organism evidence="4 5">
    <name type="scientific">Bicyclus anynana</name>
    <name type="common">Squinting bush brown butterfly</name>
    <dbReference type="NCBI Taxonomy" id="110368"/>
    <lineage>
        <taxon>Eukaryota</taxon>
        <taxon>Metazoa</taxon>
        <taxon>Ecdysozoa</taxon>
        <taxon>Arthropoda</taxon>
        <taxon>Hexapoda</taxon>
        <taxon>Insecta</taxon>
        <taxon>Pterygota</taxon>
        <taxon>Neoptera</taxon>
        <taxon>Endopterygota</taxon>
        <taxon>Lepidoptera</taxon>
        <taxon>Glossata</taxon>
        <taxon>Ditrysia</taxon>
        <taxon>Papilionoidea</taxon>
        <taxon>Nymphalidae</taxon>
        <taxon>Satyrinae</taxon>
        <taxon>Satyrini</taxon>
        <taxon>Mycalesina</taxon>
        <taxon>Bicyclus</taxon>
    </lineage>
</organism>
<protein>
    <submittedName>
        <fullName evidence="5 6">Uncharacterized protein LOC112050150</fullName>
    </submittedName>
</protein>
<keyword evidence="2" id="KW-0812">Transmembrane</keyword>
<evidence type="ECO:0000313" key="5">
    <source>
        <dbReference type="RefSeq" id="XP_052745110.1"/>
    </source>
</evidence>
<dbReference type="InterPro" id="IPR016181">
    <property type="entry name" value="Acyl_CoA_acyltransferase"/>
</dbReference>
<dbReference type="PROSITE" id="PS51186">
    <property type="entry name" value="GNAT"/>
    <property type="match status" value="1"/>
</dbReference>
<dbReference type="RefSeq" id="XP_052745112.1">
    <property type="nucleotide sequence ID" value="XM_052889152.1"/>
</dbReference>
<evidence type="ECO:0000313" key="6">
    <source>
        <dbReference type="RefSeq" id="XP_052745112.1"/>
    </source>
</evidence>
<sequence>MSEVVIRRARGSELARRAELVRCGFSSYLWDAFLFFFFQELTLELCVLAGAVLFIFCGVSAPALLLLPPAAAAAVLLLVLATHQAHAHRHAQSVSGELLGLVAEARGPPAGALRVRHELRDEPGAAHASRVVGTVSVSQHRGPLRRGWLHALAVRREWRGRGVGRALAAAARAAAARRGLEALDACAGALQPAARAALAAAGWECRGVYERPLLGAALTLPLLRLGADLPLA</sequence>
<feature type="domain" description="N-acetyltransferase" evidence="3">
    <location>
        <begin position="62"/>
        <end position="221"/>
    </location>
</feature>
<dbReference type="GeneID" id="112050150"/>
<dbReference type="RefSeq" id="XP_052745110.1">
    <property type="nucleotide sequence ID" value="XM_052889150.1"/>
</dbReference>